<protein>
    <recommendedName>
        <fullName evidence="12">Cytochrome P450</fullName>
    </recommendedName>
</protein>
<keyword evidence="4 7" id="KW-0479">Metal-binding</keyword>
<dbReference type="PANTHER" id="PTHR24305">
    <property type="entry name" value="CYTOCHROME P450"/>
    <property type="match status" value="1"/>
</dbReference>
<dbReference type="AlphaFoldDB" id="A0AAX6MZY9"/>
<evidence type="ECO:0000256" key="4">
    <source>
        <dbReference type="ARBA" id="ARBA00022723"/>
    </source>
</evidence>
<keyword evidence="11" id="KW-1185">Reference proteome</keyword>
<dbReference type="InterPro" id="IPR002403">
    <property type="entry name" value="Cyt_P450_E_grp-IV"/>
</dbReference>
<evidence type="ECO:0000256" key="3">
    <source>
        <dbReference type="ARBA" id="ARBA00022617"/>
    </source>
</evidence>
<evidence type="ECO:0000256" key="7">
    <source>
        <dbReference type="PIRSR" id="PIRSR602403-1"/>
    </source>
</evidence>
<evidence type="ECO:0000313" key="11">
    <source>
        <dbReference type="Proteomes" id="UP001369815"/>
    </source>
</evidence>
<dbReference type="GO" id="GO:0020037">
    <property type="term" value="F:heme binding"/>
    <property type="evidence" value="ECO:0007669"/>
    <property type="project" value="InterPro"/>
</dbReference>
<keyword evidence="9" id="KW-0472">Membrane</keyword>
<keyword evidence="6 8" id="KW-0503">Monooxygenase</keyword>
<keyword evidence="8" id="KW-0560">Oxidoreductase</keyword>
<dbReference type="InterPro" id="IPR036396">
    <property type="entry name" value="Cyt_P450_sf"/>
</dbReference>
<feature type="transmembrane region" description="Helical" evidence="9">
    <location>
        <begin position="21"/>
        <end position="43"/>
    </location>
</feature>
<dbReference type="SUPFAM" id="SSF48264">
    <property type="entry name" value="Cytochrome P450"/>
    <property type="match status" value="1"/>
</dbReference>
<dbReference type="PRINTS" id="PR00465">
    <property type="entry name" value="EP450IV"/>
</dbReference>
<dbReference type="InterPro" id="IPR050121">
    <property type="entry name" value="Cytochrome_P450_monoxygenase"/>
</dbReference>
<evidence type="ECO:0000256" key="2">
    <source>
        <dbReference type="ARBA" id="ARBA00010617"/>
    </source>
</evidence>
<dbReference type="GO" id="GO:0004497">
    <property type="term" value="F:monooxygenase activity"/>
    <property type="evidence" value="ECO:0007669"/>
    <property type="project" value="UniProtKB-KW"/>
</dbReference>
<dbReference type="InterPro" id="IPR001128">
    <property type="entry name" value="Cyt_P450"/>
</dbReference>
<evidence type="ECO:0000256" key="5">
    <source>
        <dbReference type="ARBA" id="ARBA00023004"/>
    </source>
</evidence>
<evidence type="ECO:0000256" key="9">
    <source>
        <dbReference type="SAM" id="Phobius"/>
    </source>
</evidence>
<keyword evidence="9" id="KW-1133">Transmembrane helix</keyword>
<keyword evidence="9" id="KW-0812">Transmembrane</keyword>
<dbReference type="EMBL" id="JBANMG010000001">
    <property type="protein sequence ID" value="KAK6958230.1"/>
    <property type="molecule type" value="Genomic_DNA"/>
</dbReference>
<name>A0AAX6MZY9_9PEZI</name>
<comment type="caution">
    <text evidence="10">The sequence shown here is derived from an EMBL/GenBank/DDBJ whole genome shotgun (WGS) entry which is preliminary data.</text>
</comment>
<dbReference type="PROSITE" id="PS00086">
    <property type="entry name" value="CYTOCHROME_P450"/>
    <property type="match status" value="1"/>
</dbReference>
<dbReference type="GO" id="GO:0005506">
    <property type="term" value="F:iron ion binding"/>
    <property type="evidence" value="ECO:0007669"/>
    <property type="project" value="InterPro"/>
</dbReference>
<dbReference type="Pfam" id="PF00067">
    <property type="entry name" value="p450"/>
    <property type="match status" value="1"/>
</dbReference>
<evidence type="ECO:0000256" key="1">
    <source>
        <dbReference type="ARBA" id="ARBA00001971"/>
    </source>
</evidence>
<gene>
    <name evidence="10" type="ORF">Daesc_001026</name>
</gene>
<evidence type="ECO:0000313" key="10">
    <source>
        <dbReference type="EMBL" id="KAK6958230.1"/>
    </source>
</evidence>
<dbReference type="CDD" id="cd11062">
    <property type="entry name" value="CYP58-like"/>
    <property type="match status" value="1"/>
</dbReference>
<dbReference type="GO" id="GO:0016705">
    <property type="term" value="F:oxidoreductase activity, acting on paired donors, with incorporation or reduction of molecular oxygen"/>
    <property type="evidence" value="ECO:0007669"/>
    <property type="project" value="InterPro"/>
</dbReference>
<keyword evidence="5 7" id="KW-0408">Iron</keyword>
<comment type="similarity">
    <text evidence="2 8">Belongs to the cytochrome P450 family.</text>
</comment>
<feature type="binding site" description="axial binding residue" evidence="7">
    <location>
        <position position="469"/>
    </location>
    <ligand>
        <name>heme</name>
        <dbReference type="ChEBI" id="CHEBI:30413"/>
    </ligand>
    <ligandPart>
        <name>Fe</name>
        <dbReference type="ChEBI" id="CHEBI:18248"/>
    </ligandPart>
</feature>
<reference evidence="10 11" key="1">
    <citation type="journal article" date="2024" name="Front Chem Biol">
        <title>Unveiling the potential of Daldinia eschscholtzii MFLUCC 19-0629 through bioactivity and bioinformatics studies for enhanced sustainable agriculture production.</title>
        <authorList>
            <person name="Brooks S."/>
            <person name="Weaver J.A."/>
            <person name="Klomchit A."/>
            <person name="Alharthi S.A."/>
            <person name="Onlamun T."/>
            <person name="Nurani R."/>
            <person name="Vong T.K."/>
            <person name="Alberti F."/>
            <person name="Greco C."/>
        </authorList>
    </citation>
    <scope>NUCLEOTIDE SEQUENCE [LARGE SCALE GENOMIC DNA]</scope>
    <source>
        <strain evidence="10">MFLUCC 19-0629</strain>
    </source>
</reference>
<dbReference type="InterPro" id="IPR017972">
    <property type="entry name" value="Cyt_P450_CS"/>
</dbReference>
<evidence type="ECO:0008006" key="12">
    <source>
        <dbReference type="Google" id="ProtNLM"/>
    </source>
</evidence>
<organism evidence="10 11">
    <name type="scientific">Daldinia eschscholtzii</name>
    <dbReference type="NCBI Taxonomy" id="292717"/>
    <lineage>
        <taxon>Eukaryota</taxon>
        <taxon>Fungi</taxon>
        <taxon>Dikarya</taxon>
        <taxon>Ascomycota</taxon>
        <taxon>Pezizomycotina</taxon>
        <taxon>Sordariomycetes</taxon>
        <taxon>Xylariomycetidae</taxon>
        <taxon>Xylariales</taxon>
        <taxon>Hypoxylaceae</taxon>
        <taxon>Daldinia</taxon>
    </lineage>
</organism>
<comment type="cofactor">
    <cofactor evidence="1 7">
        <name>heme</name>
        <dbReference type="ChEBI" id="CHEBI:30413"/>
    </cofactor>
</comment>
<evidence type="ECO:0000256" key="6">
    <source>
        <dbReference type="ARBA" id="ARBA00023033"/>
    </source>
</evidence>
<keyword evidence="3 7" id="KW-0349">Heme</keyword>
<sequence length="476" mass="54054">MALRDTVISALPFREYDFKVMVGYYILLFVSIWLAYQVVRAVWNISPFHPLSRIPGPKLAAATYLPEFYYDVVKFGKYTSEIKRMHEIYGTAMPCLPYFLPHDDNEYFTYIQTNMNEGLCLDASGFATADHDLHRMRRAPLAKFFSKTQLTPMEPRVQQLAQHLCDKILAQAGTGKPFDLIMAYSCFTADAISDYGFGESLGYLDQESWEPNFHKSLTMILNTTHIFRFFPFLNGIVAIGSWFPDYLPKDIAVLIRTLNTTIPNLIRKAKHTMEAGIERKRPTVFAEMFKSDIPEQEKTMSRLVGEAAALMNGGTGTVAWTLSIITYHLLTQPKVLDKLTDELRGVVSDPQRLPPWPTLEKLPYLGAVIQEGLRLSYGASGRTARVATGEDLVYSGEWKPEGAKDGVSLSYTIPRGYAVGMSAFLVHHDETLFPDSYEFMPERWLDDNLERRKEREQHFLSFGKGSRMCLGPIVKA</sequence>
<evidence type="ECO:0000256" key="8">
    <source>
        <dbReference type="RuleBase" id="RU000461"/>
    </source>
</evidence>
<dbReference type="Gene3D" id="1.10.630.10">
    <property type="entry name" value="Cytochrome P450"/>
    <property type="match status" value="1"/>
</dbReference>
<dbReference type="Proteomes" id="UP001369815">
    <property type="component" value="Unassembled WGS sequence"/>
</dbReference>
<accession>A0AAX6MZY9</accession>
<proteinExistence type="inferred from homology"/>
<dbReference type="PANTHER" id="PTHR24305:SF147">
    <property type="entry name" value="P450, PUTATIVE (EUROFUNG)-RELATED"/>
    <property type="match status" value="1"/>
</dbReference>